<dbReference type="PANTHER" id="PTHR43682:SF1">
    <property type="entry name" value="LACTATE UTILIZATION PROTEIN C"/>
    <property type="match status" value="1"/>
</dbReference>
<reference evidence="3" key="1">
    <citation type="submission" date="2016-10" db="EMBL/GenBank/DDBJ databases">
        <authorList>
            <person name="Varghese N."/>
        </authorList>
    </citation>
    <scope>NUCLEOTIDE SEQUENCE [LARGE SCALE GENOMIC DNA]</scope>
    <source>
        <strain evidence="3">CGMCC 1.12284</strain>
    </source>
</reference>
<dbReference type="EMBL" id="FOIS01000005">
    <property type="protein sequence ID" value="SEW30687.1"/>
    <property type="molecule type" value="Genomic_DNA"/>
</dbReference>
<dbReference type="InterPro" id="IPR037171">
    <property type="entry name" value="NagB/RpiA_transferase-like"/>
</dbReference>
<sequence>MATRLESFETAVRETTASTIRATPETVEEALSDAIAEPAVGAPLPFDDVAIDDASVPITVDPTREELLAAETGVTGAVLGIASYGSVVLRSTTDVDELAALFPDRHVVLVRERDVVDDMATAFDELAPIFEEEAADAIIATGPSATADMGALVYGAHGPREVHVIVIDESESSASTSGGGR</sequence>
<dbReference type="RefSeq" id="WP_049989216.1">
    <property type="nucleotide sequence ID" value="NZ_FOIS01000005.1"/>
</dbReference>
<dbReference type="OrthoDB" id="156454at2157"/>
<dbReference type="Pfam" id="PF02589">
    <property type="entry name" value="LUD_dom"/>
    <property type="match status" value="1"/>
</dbReference>
<dbReference type="SUPFAM" id="SSF100950">
    <property type="entry name" value="NagB/RpiA/CoA transferase-like"/>
    <property type="match status" value="1"/>
</dbReference>
<feature type="domain" description="LUD" evidence="1">
    <location>
        <begin position="56"/>
        <end position="167"/>
    </location>
</feature>
<accession>A0A1I0QSZ8</accession>
<dbReference type="Proteomes" id="UP000183275">
    <property type="component" value="Unassembled WGS sequence"/>
</dbReference>
<dbReference type="PANTHER" id="PTHR43682">
    <property type="entry name" value="LACTATE UTILIZATION PROTEIN C"/>
    <property type="match status" value="1"/>
</dbReference>
<organism evidence="2 3">
    <name type="scientific">Natrinema salifodinae</name>
    <dbReference type="NCBI Taxonomy" id="1202768"/>
    <lineage>
        <taxon>Archaea</taxon>
        <taxon>Methanobacteriati</taxon>
        <taxon>Methanobacteriota</taxon>
        <taxon>Stenosarchaea group</taxon>
        <taxon>Halobacteria</taxon>
        <taxon>Halobacteriales</taxon>
        <taxon>Natrialbaceae</taxon>
        <taxon>Natrinema</taxon>
    </lineage>
</organism>
<dbReference type="InterPro" id="IPR024185">
    <property type="entry name" value="FTHF_cligase-like_sf"/>
</dbReference>
<name>A0A1I0QSZ8_9EURY</name>
<evidence type="ECO:0000313" key="3">
    <source>
        <dbReference type="Proteomes" id="UP000183275"/>
    </source>
</evidence>
<dbReference type="STRING" id="1202768.SAMN05216285_3889"/>
<keyword evidence="3" id="KW-1185">Reference proteome</keyword>
<dbReference type="AlphaFoldDB" id="A0A1I0QSZ8"/>
<gene>
    <name evidence="2" type="ORF">SAMN05216285_3889</name>
</gene>
<protein>
    <submittedName>
        <fullName evidence="2">L-lactate dehydrogenase complex protein LldG</fullName>
    </submittedName>
</protein>
<proteinExistence type="predicted"/>
<dbReference type="eggNOG" id="arCOG04519">
    <property type="taxonomic scope" value="Archaea"/>
</dbReference>
<evidence type="ECO:0000259" key="1">
    <source>
        <dbReference type="Pfam" id="PF02589"/>
    </source>
</evidence>
<dbReference type="Gene3D" id="3.40.50.10420">
    <property type="entry name" value="NagB/RpiA/CoA transferase-like"/>
    <property type="match status" value="1"/>
</dbReference>
<dbReference type="InterPro" id="IPR003741">
    <property type="entry name" value="LUD_dom"/>
</dbReference>
<evidence type="ECO:0000313" key="2">
    <source>
        <dbReference type="EMBL" id="SEW30687.1"/>
    </source>
</evidence>